<dbReference type="AlphaFoldDB" id="A0ABC9VVQ4"/>
<dbReference type="PANTHER" id="PTHR33332">
    <property type="entry name" value="REVERSE TRANSCRIPTASE DOMAIN-CONTAINING PROTEIN"/>
    <property type="match status" value="1"/>
</dbReference>
<name>A0ABC9VVQ4_GRUJA</name>
<dbReference type="Proteomes" id="UP001623348">
    <property type="component" value="Unassembled WGS sequence"/>
</dbReference>
<proteinExistence type="predicted"/>
<comment type="caution">
    <text evidence="1">The sequence shown here is derived from an EMBL/GenBank/DDBJ whole genome shotgun (WGS) entry which is preliminary data.</text>
</comment>
<gene>
    <name evidence="1" type="ORF">GRJ2_000155300</name>
</gene>
<dbReference type="GO" id="GO:0004860">
    <property type="term" value="F:protein kinase inhibitor activity"/>
    <property type="evidence" value="ECO:0007669"/>
    <property type="project" value="UniProtKB-KW"/>
</dbReference>
<reference evidence="1 2" key="1">
    <citation type="submission" date="2024-06" db="EMBL/GenBank/DDBJ databases">
        <title>The draft genome of Grus japonensis, version 3.</title>
        <authorList>
            <person name="Nabeshima K."/>
            <person name="Suzuki S."/>
            <person name="Onuma M."/>
        </authorList>
    </citation>
    <scope>NUCLEOTIDE SEQUENCE [LARGE SCALE GENOMIC DNA]</scope>
    <source>
        <strain evidence="1 2">451A</strain>
    </source>
</reference>
<accession>A0ABC9VVQ4</accession>
<dbReference type="EMBL" id="BAAFJT010000001">
    <property type="protein sequence ID" value="GAB0176901.1"/>
    <property type="molecule type" value="Genomic_DNA"/>
</dbReference>
<organism evidence="1 2">
    <name type="scientific">Grus japonensis</name>
    <name type="common">Japanese crane</name>
    <name type="synonym">Red-crowned crane</name>
    <dbReference type="NCBI Taxonomy" id="30415"/>
    <lineage>
        <taxon>Eukaryota</taxon>
        <taxon>Metazoa</taxon>
        <taxon>Chordata</taxon>
        <taxon>Craniata</taxon>
        <taxon>Vertebrata</taxon>
        <taxon>Euteleostomi</taxon>
        <taxon>Archelosauria</taxon>
        <taxon>Archosauria</taxon>
        <taxon>Dinosauria</taxon>
        <taxon>Saurischia</taxon>
        <taxon>Theropoda</taxon>
        <taxon>Coelurosauria</taxon>
        <taxon>Aves</taxon>
        <taxon>Neognathae</taxon>
        <taxon>Neoaves</taxon>
        <taxon>Gruiformes</taxon>
        <taxon>Gruidae</taxon>
        <taxon>Grus</taxon>
    </lineage>
</organism>
<sequence>MDSRIECTLSKFADDTKLCGVINTLEGRDAIQRGPDRLRRWAHANRMKFNKAKCKVLHMGRRNPKHDHRLGEERIESSPKEKDLRILIDEKLNMSQQCALAAQKANPVLGCIKRGVISRSREVILPLYSTLVRPHLEYCVQLWGPQYKKDMELLERV</sequence>
<evidence type="ECO:0000313" key="2">
    <source>
        <dbReference type="Proteomes" id="UP001623348"/>
    </source>
</evidence>
<evidence type="ECO:0000313" key="1">
    <source>
        <dbReference type="EMBL" id="GAB0176901.1"/>
    </source>
</evidence>
<keyword evidence="2" id="KW-1185">Reference proteome</keyword>
<keyword evidence="1" id="KW-0649">Protein kinase inhibitor</keyword>
<protein>
    <submittedName>
        <fullName evidence="1">cAMP-dependent protein kinase inhibitor alpha</fullName>
    </submittedName>
</protein>